<reference evidence="2" key="2">
    <citation type="submission" date="2021-08" db="EMBL/GenBank/DDBJ databases">
        <authorList>
            <person name="Eriksson T."/>
        </authorList>
    </citation>
    <scope>NUCLEOTIDE SEQUENCE</scope>
    <source>
        <strain evidence="2">Stoneville</strain>
        <tissue evidence="2">Whole head</tissue>
    </source>
</reference>
<keyword evidence="3" id="KW-1185">Reference proteome</keyword>
<comment type="caution">
    <text evidence="2">The sequence shown here is derived from an EMBL/GenBank/DDBJ whole genome shotgun (WGS) entry which is preliminary data.</text>
</comment>
<name>A0A8J6L9R3_TENMO</name>
<reference evidence="2" key="1">
    <citation type="journal article" date="2020" name="J Insects Food Feed">
        <title>The yellow mealworm (Tenebrio molitor) genome: a resource for the emerging insects as food and feed industry.</title>
        <authorList>
            <person name="Eriksson T."/>
            <person name="Andere A."/>
            <person name="Kelstrup H."/>
            <person name="Emery V."/>
            <person name="Picard C."/>
        </authorList>
    </citation>
    <scope>NUCLEOTIDE SEQUENCE</scope>
    <source>
        <strain evidence="2">Stoneville</strain>
        <tissue evidence="2">Whole head</tissue>
    </source>
</reference>
<feature type="region of interest" description="Disordered" evidence="1">
    <location>
        <begin position="119"/>
        <end position="145"/>
    </location>
</feature>
<dbReference type="Proteomes" id="UP000719412">
    <property type="component" value="Unassembled WGS sequence"/>
</dbReference>
<accession>A0A8J6L9R3</accession>
<sequence length="213" mass="23589">MFLHVTFRCYKPKAHETKGNSVALSIRGFNVFVLFGSVCQSRAGSRRENAPPIIKALKNCSAGKGQGRRIRIRTKRGEGLGQHEWATGSIFFYFLIGIGLVDAPIHLDRYFSFIITGSSRTAGSSPRSVDDPDVHRSGPLADHTASSSVDSVLSRAKHLLFWRRLLTRVPFEKLKAKKHPSIRCPSAVAAAAGVKCPVLEWSCFYAKEFIMIL</sequence>
<gene>
    <name evidence="2" type="ORF">GEV33_009291</name>
</gene>
<evidence type="ECO:0000313" key="2">
    <source>
        <dbReference type="EMBL" id="KAH0813500.1"/>
    </source>
</evidence>
<organism evidence="2 3">
    <name type="scientific">Tenebrio molitor</name>
    <name type="common">Yellow mealworm beetle</name>
    <dbReference type="NCBI Taxonomy" id="7067"/>
    <lineage>
        <taxon>Eukaryota</taxon>
        <taxon>Metazoa</taxon>
        <taxon>Ecdysozoa</taxon>
        <taxon>Arthropoda</taxon>
        <taxon>Hexapoda</taxon>
        <taxon>Insecta</taxon>
        <taxon>Pterygota</taxon>
        <taxon>Neoptera</taxon>
        <taxon>Endopterygota</taxon>
        <taxon>Coleoptera</taxon>
        <taxon>Polyphaga</taxon>
        <taxon>Cucujiformia</taxon>
        <taxon>Tenebrionidae</taxon>
        <taxon>Tenebrio</taxon>
    </lineage>
</organism>
<dbReference type="EMBL" id="JABDTM020025215">
    <property type="protein sequence ID" value="KAH0813500.1"/>
    <property type="molecule type" value="Genomic_DNA"/>
</dbReference>
<evidence type="ECO:0000256" key="1">
    <source>
        <dbReference type="SAM" id="MobiDB-lite"/>
    </source>
</evidence>
<proteinExistence type="predicted"/>
<evidence type="ECO:0000313" key="3">
    <source>
        <dbReference type="Proteomes" id="UP000719412"/>
    </source>
</evidence>
<dbReference type="AlphaFoldDB" id="A0A8J6L9R3"/>
<protein>
    <submittedName>
        <fullName evidence="2">Uncharacterized protein</fullName>
    </submittedName>
</protein>